<protein>
    <recommendedName>
        <fullName evidence="3">asparagine synthase (glutamine-hydrolyzing)</fullName>
        <ecNumber evidence="3">6.3.5.4</ecNumber>
    </recommendedName>
</protein>
<comment type="caution">
    <text evidence="13">The sequence shown here is derived from an EMBL/GenBank/DDBJ whole genome shotgun (WGS) entry which is preliminary data.</text>
</comment>
<dbReference type="Gene3D" id="3.60.20.10">
    <property type="entry name" value="Glutamine Phosphoribosylpyrophosphate, subunit 1, domain 1"/>
    <property type="match status" value="1"/>
</dbReference>
<keyword evidence="14" id="KW-1185">Reference proteome</keyword>
<organism evidence="13 14">
    <name type="scientific">Acetivibrio mesophilus</name>
    <dbReference type="NCBI Taxonomy" id="2487273"/>
    <lineage>
        <taxon>Bacteria</taxon>
        <taxon>Bacillati</taxon>
        <taxon>Bacillota</taxon>
        <taxon>Clostridia</taxon>
        <taxon>Eubacteriales</taxon>
        <taxon>Oscillospiraceae</taxon>
        <taxon>Acetivibrio</taxon>
    </lineage>
</organism>
<evidence type="ECO:0000256" key="5">
    <source>
        <dbReference type="ARBA" id="ARBA00022840"/>
    </source>
</evidence>
<accession>A0A4V1K2G4</accession>
<dbReference type="EC" id="6.3.5.4" evidence="3"/>
<dbReference type="RefSeq" id="WP_069193935.1">
    <property type="nucleotide sequence ID" value="NZ_RLII01000002.1"/>
</dbReference>
<evidence type="ECO:0000256" key="1">
    <source>
        <dbReference type="ARBA" id="ARBA00005187"/>
    </source>
</evidence>
<sequence length="613" mass="69981">MCGIAGWINLKTDLTEQKDILNLIINRLSPRGPDASGSWISPNALIAHKRLIVVDPEGGAQPMVRQQGENRYVITYNGELYNTSDLRSELESRGHKFFSSSDTEVLLVSYIEWGIKCVEHLNGIYAFGIWDEGKRSLFLGRDRFGVKPLFYAQRGDSLIFGSELKALLANPLVKPELDAEGLAEIFALGPARTPGHGVFKDVYELKPSHSMLFDIDGIHIRKYWSLESYPHTDGENVTIAKVRDLVLDAVTRQLVADVPVCTFLSGGLDSSTITAIAARAFASQGKGQLNTFSIDYVDNDIYFKPNMFQPNSDEPWIKQMSESFNTCHHYIKFDTPQLVDALIDATKARDLPGMSDIDSSLFLFCREVKKSSVVALSGECADEIFGGYPWFHNEKMLFADTFPWAISVHERTKVLSHELLNLIKPEEYIERRYRETLNEVPQLKGEDRIEARRREIFYLNINWFMSTLLDRKDRMSMATGLEVRVPFCDHRLVQYVWNIPWDLKMYNGREKGLLRQALKGIVPDYIIHRKKSPYPKTHNPSYKKAVSKWLLEILNDSSSPLHQLINVQTVKSMAEGVSDNSNPWFGQLMAEPQMLAYLIQVDFWMRENHISII</sequence>
<feature type="binding site" evidence="10">
    <location>
        <position position="294"/>
    </location>
    <ligand>
        <name>ATP</name>
        <dbReference type="ChEBI" id="CHEBI:30616"/>
    </ligand>
</feature>
<dbReference type="CDD" id="cd00712">
    <property type="entry name" value="AsnB"/>
    <property type="match status" value="1"/>
</dbReference>
<dbReference type="GO" id="GO:0006529">
    <property type="term" value="P:asparagine biosynthetic process"/>
    <property type="evidence" value="ECO:0007669"/>
    <property type="project" value="UniProtKB-KW"/>
</dbReference>
<evidence type="ECO:0000256" key="9">
    <source>
        <dbReference type="PIRSR" id="PIRSR001589-1"/>
    </source>
</evidence>
<feature type="domain" description="Glutamine amidotransferase type-2" evidence="12">
    <location>
        <begin position="2"/>
        <end position="216"/>
    </location>
</feature>
<dbReference type="CDD" id="cd01991">
    <property type="entry name" value="Asn_synthase_B_C"/>
    <property type="match status" value="1"/>
</dbReference>
<evidence type="ECO:0000256" key="11">
    <source>
        <dbReference type="PIRSR" id="PIRSR001589-3"/>
    </source>
</evidence>
<dbReference type="NCBIfam" id="TIGR01536">
    <property type="entry name" value="asn_synth_AEB"/>
    <property type="match status" value="1"/>
</dbReference>
<evidence type="ECO:0000256" key="7">
    <source>
        <dbReference type="ARBA" id="ARBA00022962"/>
    </source>
</evidence>
<proteinExistence type="inferred from homology"/>
<comment type="similarity">
    <text evidence="2">Belongs to the asparagine synthetase family.</text>
</comment>
<dbReference type="SUPFAM" id="SSF56235">
    <property type="entry name" value="N-terminal nucleophile aminohydrolases (Ntn hydrolases)"/>
    <property type="match status" value="1"/>
</dbReference>
<dbReference type="Pfam" id="PF13537">
    <property type="entry name" value="GATase_7"/>
    <property type="match status" value="1"/>
</dbReference>
<comment type="catalytic activity">
    <reaction evidence="8">
        <text>L-aspartate + L-glutamine + ATP + H2O = L-asparagine + L-glutamate + AMP + diphosphate + H(+)</text>
        <dbReference type="Rhea" id="RHEA:12228"/>
        <dbReference type="ChEBI" id="CHEBI:15377"/>
        <dbReference type="ChEBI" id="CHEBI:15378"/>
        <dbReference type="ChEBI" id="CHEBI:29985"/>
        <dbReference type="ChEBI" id="CHEBI:29991"/>
        <dbReference type="ChEBI" id="CHEBI:30616"/>
        <dbReference type="ChEBI" id="CHEBI:33019"/>
        <dbReference type="ChEBI" id="CHEBI:58048"/>
        <dbReference type="ChEBI" id="CHEBI:58359"/>
        <dbReference type="ChEBI" id="CHEBI:456215"/>
        <dbReference type="EC" id="6.3.5.4"/>
    </reaction>
</comment>
<dbReference type="SUPFAM" id="SSF52402">
    <property type="entry name" value="Adenine nucleotide alpha hydrolases-like"/>
    <property type="match status" value="1"/>
</dbReference>
<keyword evidence="5 10" id="KW-0067">ATP-binding</keyword>
<dbReference type="EMBL" id="RLII01000002">
    <property type="protein sequence ID" value="RXE60199.1"/>
    <property type="molecule type" value="Genomic_DNA"/>
</dbReference>
<name>A0A4V1K2G4_9FIRM</name>
<dbReference type="GO" id="GO:0004066">
    <property type="term" value="F:asparagine synthase (glutamine-hydrolyzing) activity"/>
    <property type="evidence" value="ECO:0007669"/>
    <property type="project" value="UniProtKB-EC"/>
</dbReference>
<keyword evidence="6 9" id="KW-0061">Asparagine biosynthesis</keyword>
<feature type="binding site" evidence="10">
    <location>
        <position position="102"/>
    </location>
    <ligand>
        <name>L-glutamine</name>
        <dbReference type="ChEBI" id="CHEBI:58359"/>
    </ligand>
</feature>
<evidence type="ECO:0000256" key="2">
    <source>
        <dbReference type="ARBA" id="ARBA00005752"/>
    </source>
</evidence>
<dbReference type="AlphaFoldDB" id="A0A4V1K2G4"/>
<dbReference type="InterPro" id="IPR001962">
    <property type="entry name" value="Asn_synthase"/>
</dbReference>
<keyword evidence="4 10" id="KW-0547">Nucleotide-binding</keyword>
<dbReference type="PANTHER" id="PTHR43284:SF1">
    <property type="entry name" value="ASPARAGINE SYNTHETASE"/>
    <property type="match status" value="1"/>
</dbReference>
<feature type="site" description="Important for beta-aspartyl-AMP intermediate formation" evidence="11">
    <location>
        <position position="379"/>
    </location>
</feature>
<dbReference type="PIRSF" id="PIRSF001589">
    <property type="entry name" value="Asn_synthetase_glu-h"/>
    <property type="match status" value="1"/>
</dbReference>
<dbReference type="InterPro" id="IPR033738">
    <property type="entry name" value="AsnB_N"/>
</dbReference>
<dbReference type="InterPro" id="IPR014729">
    <property type="entry name" value="Rossmann-like_a/b/a_fold"/>
</dbReference>
<evidence type="ECO:0000256" key="3">
    <source>
        <dbReference type="ARBA" id="ARBA00012737"/>
    </source>
</evidence>
<dbReference type="InterPro" id="IPR006426">
    <property type="entry name" value="Asn_synth_AEB"/>
</dbReference>
<evidence type="ECO:0000313" key="13">
    <source>
        <dbReference type="EMBL" id="RXE60199.1"/>
    </source>
</evidence>
<keyword evidence="7 9" id="KW-0315">Glutamine amidotransferase</keyword>
<dbReference type="InterPro" id="IPR051786">
    <property type="entry name" value="ASN_synthetase/amidase"/>
</dbReference>
<dbReference type="InterPro" id="IPR017932">
    <property type="entry name" value="GATase_2_dom"/>
</dbReference>
<dbReference type="PANTHER" id="PTHR43284">
    <property type="entry name" value="ASPARAGINE SYNTHETASE (GLUTAMINE-HYDROLYZING)"/>
    <property type="match status" value="1"/>
</dbReference>
<evidence type="ECO:0000259" key="12">
    <source>
        <dbReference type="PROSITE" id="PS51278"/>
    </source>
</evidence>
<dbReference type="InterPro" id="IPR029055">
    <property type="entry name" value="Ntn_hydrolases_N"/>
</dbReference>
<dbReference type="Pfam" id="PF00733">
    <property type="entry name" value="Asn_synthase"/>
    <property type="match status" value="1"/>
</dbReference>
<dbReference type="OrthoDB" id="9763290at2"/>
<evidence type="ECO:0000256" key="6">
    <source>
        <dbReference type="ARBA" id="ARBA00022888"/>
    </source>
</evidence>
<gene>
    <name evidence="13" type="primary">asnB</name>
    <name evidence="13" type="ORF">EFD62_02945</name>
</gene>
<dbReference type="PROSITE" id="PS51278">
    <property type="entry name" value="GATASE_TYPE_2"/>
    <property type="match status" value="1"/>
</dbReference>
<keyword evidence="9" id="KW-0028">Amino-acid biosynthesis</keyword>
<dbReference type="GO" id="GO:0005524">
    <property type="term" value="F:ATP binding"/>
    <property type="evidence" value="ECO:0007669"/>
    <property type="project" value="UniProtKB-KW"/>
</dbReference>
<evidence type="ECO:0000256" key="8">
    <source>
        <dbReference type="ARBA" id="ARBA00048741"/>
    </source>
</evidence>
<comment type="pathway">
    <text evidence="1">Amino-acid biosynthesis; L-asparagine biosynthesis; L-asparagine from L-aspartate (L-Gln route): step 1/1.</text>
</comment>
<evidence type="ECO:0000313" key="14">
    <source>
        <dbReference type="Proteomes" id="UP000289166"/>
    </source>
</evidence>
<dbReference type="Proteomes" id="UP000289166">
    <property type="component" value="Unassembled WGS sequence"/>
</dbReference>
<evidence type="ECO:0000256" key="4">
    <source>
        <dbReference type="ARBA" id="ARBA00022741"/>
    </source>
</evidence>
<dbReference type="Gene3D" id="3.40.50.620">
    <property type="entry name" value="HUPs"/>
    <property type="match status" value="1"/>
</dbReference>
<dbReference type="GO" id="GO:0005829">
    <property type="term" value="C:cytosol"/>
    <property type="evidence" value="ECO:0007669"/>
    <property type="project" value="TreeGrafter"/>
</dbReference>
<feature type="binding site" evidence="10">
    <location>
        <begin position="377"/>
        <end position="378"/>
    </location>
    <ligand>
        <name>ATP</name>
        <dbReference type="ChEBI" id="CHEBI:30616"/>
    </ligand>
</feature>
<keyword evidence="13" id="KW-0436">Ligase</keyword>
<feature type="active site" description="For GATase activity" evidence="9">
    <location>
        <position position="2"/>
    </location>
</feature>
<reference evidence="14" key="1">
    <citation type="submission" date="2018-11" db="EMBL/GenBank/DDBJ databases">
        <title>Genome sequencing of a novel mesophilic and cellulolytic organism within the genus Hungateiclostridium.</title>
        <authorList>
            <person name="Rettenmaier R."/>
            <person name="Liebl W."/>
            <person name="Zverlov V."/>
        </authorList>
    </citation>
    <scope>NUCLEOTIDE SEQUENCE [LARGE SCALE GENOMIC DNA]</scope>
    <source>
        <strain evidence="14">N2K1</strain>
    </source>
</reference>
<evidence type="ECO:0000256" key="10">
    <source>
        <dbReference type="PIRSR" id="PIRSR001589-2"/>
    </source>
</evidence>